<dbReference type="GO" id="GO:0005886">
    <property type="term" value="C:plasma membrane"/>
    <property type="evidence" value="ECO:0007669"/>
    <property type="project" value="UniProtKB-SubCell"/>
</dbReference>
<accession>A0A7M3MDL4</accession>
<comment type="caution">
    <text evidence="10">The sequence shown here is derived from an EMBL/GenBank/DDBJ whole genome shotgun (WGS) entry which is preliminary data.</text>
</comment>
<comment type="subcellular location">
    <subcellularLocation>
        <location evidence="2">Cell membrane</location>
        <topology evidence="2">Multi-pass membrane protein</topology>
    </subcellularLocation>
</comment>
<dbReference type="OrthoDB" id="9812221at2"/>
<keyword evidence="7 8" id="KW-0472">Membrane</keyword>
<evidence type="ECO:0000256" key="8">
    <source>
        <dbReference type="SAM" id="Phobius"/>
    </source>
</evidence>
<keyword evidence="6 8" id="KW-1133">Transmembrane helix</keyword>
<gene>
    <name evidence="10" type="ORF">DPQ33_11520</name>
</gene>
<feature type="transmembrane region" description="Helical" evidence="8">
    <location>
        <begin position="321"/>
        <end position="341"/>
    </location>
</feature>
<dbReference type="InterPro" id="IPR011701">
    <property type="entry name" value="MFS"/>
</dbReference>
<feature type="domain" description="Major facilitator superfamily (MFS) profile" evidence="9">
    <location>
        <begin position="1"/>
        <end position="366"/>
    </location>
</feature>
<keyword evidence="5 8" id="KW-0812">Transmembrane</keyword>
<feature type="transmembrane region" description="Helical" evidence="8">
    <location>
        <begin position="57"/>
        <end position="76"/>
    </location>
</feature>
<evidence type="ECO:0000256" key="5">
    <source>
        <dbReference type="ARBA" id="ARBA00022692"/>
    </source>
</evidence>
<dbReference type="Pfam" id="PF07690">
    <property type="entry name" value="MFS_1"/>
    <property type="match status" value="1"/>
</dbReference>
<evidence type="ECO:0000256" key="4">
    <source>
        <dbReference type="ARBA" id="ARBA00022475"/>
    </source>
</evidence>
<protein>
    <submittedName>
        <fullName evidence="10">MFS transporter</fullName>
    </submittedName>
</protein>
<dbReference type="EMBL" id="QMIE01000010">
    <property type="protein sequence ID" value="TVM16699.1"/>
    <property type="molecule type" value="Genomic_DNA"/>
</dbReference>
<dbReference type="PANTHER" id="PTHR43124">
    <property type="entry name" value="PURINE EFFLUX PUMP PBUE"/>
    <property type="match status" value="1"/>
</dbReference>
<dbReference type="PROSITE" id="PS50850">
    <property type="entry name" value="MFS"/>
    <property type="match status" value="1"/>
</dbReference>
<feature type="transmembrane region" description="Helical" evidence="8">
    <location>
        <begin position="190"/>
        <end position="212"/>
    </location>
</feature>
<evidence type="ECO:0000313" key="11">
    <source>
        <dbReference type="Proteomes" id="UP000448292"/>
    </source>
</evidence>
<proteinExistence type="inferred from homology"/>
<evidence type="ECO:0000313" key="10">
    <source>
        <dbReference type="EMBL" id="TVM16699.1"/>
    </source>
</evidence>
<dbReference type="InterPro" id="IPR050189">
    <property type="entry name" value="MFS_Efflux_Transporters"/>
</dbReference>
<evidence type="ECO:0000256" key="3">
    <source>
        <dbReference type="ARBA" id="ARBA00007520"/>
    </source>
</evidence>
<evidence type="ECO:0000256" key="1">
    <source>
        <dbReference type="ARBA" id="ARBA00003279"/>
    </source>
</evidence>
<dbReference type="SUPFAM" id="SSF103473">
    <property type="entry name" value="MFS general substrate transporter"/>
    <property type="match status" value="1"/>
</dbReference>
<feature type="transmembrane region" description="Helical" evidence="8">
    <location>
        <begin position="224"/>
        <end position="245"/>
    </location>
</feature>
<feature type="transmembrane region" description="Helical" evidence="8">
    <location>
        <begin position="115"/>
        <end position="133"/>
    </location>
</feature>
<keyword evidence="4" id="KW-1003">Cell membrane</keyword>
<feature type="transmembrane region" description="Helical" evidence="8">
    <location>
        <begin position="281"/>
        <end position="309"/>
    </location>
</feature>
<evidence type="ECO:0000259" key="9">
    <source>
        <dbReference type="PROSITE" id="PS50850"/>
    </source>
</evidence>
<name>A0A7M3MDL4_9BACT</name>
<feature type="transmembrane region" description="Helical" evidence="8">
    <location>
        <begin position="139"/>
        <end position="160"/>
    </location>
</feature>
<comment type="function">
    <text evidence="1">Resistance to tetracycline by an active tetracycline efflux. This is an energy-dependent process that decreases the accumulation of the antibiotic in whole cells. This protein functions as a metal-tetracycline/H(+) antiporter.</text>
</comment>
<dbReference type="Proteomes" id="UP000448292">
    <property type="component" value="Unassembled WGS sequence"/>
</dbReference>
<sequence>MVVLGVASVTPAFPLVMEALGVSAHQIGLVVTSFTIPGVVLTPVMGVLADRYGRKRTIVPSLILFGLAGFACGFARDFTLLLALRFLQGVGAAALGALNITIIGDLFSGTRRATALGLNASVLALAVAAYPILGGSLAYFGWFAPFFLPVLAVPLGLIVLTRLDNPEPTEHQKLGEYFLAIWAGIRNPQVLGLLLATMATFMIIYGPVLTYLPVYLNEVFNASSFSIGCIISAASLMTALVASQLGRLAARFSERRLFKVAFLVYAIACALLPHMDGLWWYILPIALFGLGQGLNLPSVQSLLTAYAPMEQRGAFMAVNGMALRLGQTIGPLVMGGLYAVFGMEGVFYGGSVVALVMFFSALVLVR</sequence>
<feature type="transmembrane region" description="Helical" evidence="8">
    <location>
        <begin position="24"/>
        <end position="45"/>
    </location>
</feature>
<dbReference type="InterPro" id="IPR005829">
    <property type="entry name" value="Sugar_transporter_CS"/>
</dbReference>
<dbReference type="Gene3D" id="1.20.1250.20">
    <property type="entry name" value="MFS general substrate transporter like domains"/>
    <property type="match status" value="1"/>
</dbReference>
<dbReference type="GO" id="GO:0022857">
    <property type="term" value="F:transmembrane transporter activity"/>
    <property type="evidence" value="ECO:0007669"/>
    <property type="project" value="InterPro"/>
</dbReference>
<dbReference type="AlphaFoldDB" id="A0A7M3MDL4"/>
<dbReference type="InterPro" id="IPR036259">
    <property type="entry name" value="MFS_trans_sf"/>
</dbReference>
<dbReference type="PANTHER" id="PTHR43124:SF3">
    <property type="entry name" value="CHLORAMPHENICOL EFFLUX PUMP RV0191"/>
    <property type="match status" value="1"/>
</dbReference>
<keyword evidence="11" id="KW-1185">Reference proteome</keyword>
<feature type="transmembrane region" description="Helical" evidence="8">
    <location>
        <begin position="82"/>
        <end position="103"/>
    </location>
</feature>
<evidence type="ECO:0000256" key="2">
    <source>
        <dbReference type="ARBA" id="ARBA00004651"/>
    </source>
</evidence>
<feature type="transmembrane region" description="Helical" evidence="8">
    <location>
        <begin position="347"/>
        <end position="365"/>
    </location>
</feature>
<dbReference type="PRINTS" id="PR01035">
    <property type="entry name" value="TCRTETA"/>
</dbReference>
<organism evidence="10 11">
    <name type="scientific">Oceanidesulfovibrio indonesiensis</name>
    <dbReference type="NCBI Taxonomy" id="54767"/>
    <lineage>
        <taxon>Bacteria</taxon>
        <taxon>Pseudomonadati</taxon>
        <taxon>Thermodesulfobacteriota</taxon>
        <taxon>Desulfovibrionia</taxon>
        <taxon>Desulfovibrionales</taxon>
        <taxon>Desulfovibrionaceae</taxon>
        <taxon>Oceanidesulfovibrio</taxon>
    </lineage>
</organism>
<dbReference type="PROSITE" id="PS00216">
    <property type="entry name" value="SUGAR_TRANSPORT_1"/>
    <property type="match status" value="1"/>
</dbReference>
<evidence type="ECO:0000256" key="7">
    <source>
        <dbReference type="ARBA" id="ARBA00023136"/>
    </source>
</evidence>
<reference evidence="10 11" key="1">
    <citation type="submission" date="2018-06" db="EMBL/GenBank/DDBJ databases">
        <title>Complete genome of Desulfovibrio indonesiensis P37SLT.</title>
        <authorList>
            <person name="Crispim J.S."/>
            <person name="Vidigal P.M.P."/>
            <person name="Silva L.C.F."/>
            <person name="Laguardia C.N."/>
            <person name="Araujo L.C."/>
            <person name="Dias R.S."/>
            <person name="Sousa M.P."/>
            <person name="Paula S.O."/>
            <person name="Silva C."/>
        </authorList>
    </citation>
    <scope>NUCLEOTIDE SEQUENCE [LARGE SCALE GENOMIC DNA]</scope>
    <source>
        <strain evidence="10 11">P37SLT</strain>
    </source>
</reference>
<evidence type="ECO:0000256" key="6">
    <source>
        <dbReference type="ARBA" id="ARBA00022989"/>
    </source>
</evidence>
<comment type="similarity">
    <text evidence="3">Belongs to the major facilitator superfamily. TCR/Tet family.</text>
</comment>
<dbReference type="InterPro" id="IPR020846">
    <property type="entry name" value="MFS_dom"/>
</dbReference>
<feature type="transmembrane region" description="Helical" evidence="8">
    <location>
        <begin position="257"/>
        <end position="275"/>
    </location>
</feature>
<dbReference type="CDD" id="cd17474">
    <property type="entry name" value="MFS_YfmO_like"/>
    <property type="match status" value="1"/>
</dbReference>
<dbReference type="InterPro" id="IPR001958">
    <property type="entry name" value="Tet-R_TetA/multi-R_MdtG-like"/>
</dbReference>